<reference evidence="5 7" key="2">
    <citation type="journal article" date="2013" name="Nature">
        <title>Insights into bilaterian evolution from three spiralian genomes.</title>
        <authorList>
            <person name="Simakov O."/>
            <person name="Marletaz F."/>
            <person name="Cho S.J."/>
            <person name="Edsinger-Gonzales E."/>
            <person name="Havlak P."/>
            <person name="Hellsten U."/>
            <person name="Kuo D.H."/>
            <person name="Larsson T."/>
            <person name="Lv J."/>
            <person name="Arendt D."/>
            <person name="Savage R."/>
            <person name="Osoegawa K."/>
            <person name="de Jong P."/>
            <person name="Grimwood J."/>
            <person name="Chapman J.A."/>
            <person name="Shapiro H."/>
            <person name="Aerts A."/>
            <person name="Otillar R.P."/>
            <person name="Terry A.Y."/>
            <person name="Boore J.L."/>
            <person name="Grigoriev I.V."/>
            <person name="Lindberg D.R."/>
            <person name="Seaver E.C."/>
            <person name="Weisblat D.A."/>
            <person name="Putnam N.H."/>
            <person name="Rokhsar D.S."/>
        </authorList>
    </citation>
    <scope>NUCLEOTIDE SEQUENCE</scope>
    <source>
        <strain evidence="5 7">I ESC-2004</strain>
    </source>
</reference>
<evidence type="ECO:0000313" key="6">
    <source>
        <dbReference type="EnsemblMetazoa" id="CapteP202569"/>
    </source>
</evidence>
<dbReference type="SUPFAM" id="SSF103473">
    <property type="entry name" value="MFS general substrate transporter"/>
    <property type="match status" value="1"/>
</dbReference>
<evidence type="ECO:0000313" key="5">
    <source>
        <dbReference type="EMBL" id="ELU13131.1"/>
    </source>
</evidence>
<gene>
    <name evidence="5" type="ORF">CAPTEDRAFT_202569</name>
</gene>
<proteinExistence type="predicted"/>
<organism evidence="5">
    <name type="scientific">Capitella teleta</name>
    <name type="common">Polychaete worm</name>
    <dbReference type="NCBI Taxonomy" id="283909"/>
    <lineage>
        <taxon>Eukaryota</taxon>
        <taxon>Metazoa</taxon>
        <taxon>Spiralia</taxon>
        <taxon>Lophotrochozoa</taxon>
        <taxon>Annelida</taxon>
        <taxon>Polychaeta</taxon>
        <taxon>Sedentaria</taxon>
        <taxon>Scolecida</taxon>
        <taxon>Capitellidae</taxon>
        <taxon>Capitella</taxon>
    </lineage>
</organism>
<evidence type="ECO:0000313" key="7">
    <source>
        <dbReference type="Proteomes" id="UP000014760"/>
    </source>
</evidence>
<feature type="transmembrane region" description="Helical" evidence="3">
    <location>
        <begin position="23"/>
        <end position="50"/>
    </location>
</feature>
<feature type="transmembrane region" description="Helical" evidence="3">
    <location>
        <begin position="184"/>
        <end position="205"/>
    </location>
</feature>
<dbReference type="InterPro" id="IPR011701">
    <property type="entry name" value="MFS"/>
</dbReference>
<feature type="transmembrane region" description="Helical" evidence="3">
    <location>
        <begin position="438"/>
        <end position="458"/>
    </location>
</feature>
<keyword evidence="7" id="KW-1185">Reference proteome</keyword>
<dbReference type="PANTHER" id="PTHR11360">
    <property type="entry name" value="MONOCARBOXYLATE TRANSPORTER"/>
    <property type="match status" value="1"/>
</dbReference>
<feature type="transmembrane region" description="Helical" evidence="3">
    <location>
        <begin position="154"/>
        <end position="172"/>
    </location>
</feature>
<dbReference type="GO" id="GO:0008028">
    <property type="term" value="F:monocarboxylic acid transmembrane transporter activity"/>
    <property type="evidence" value="ECO:0007669"/>
    <property type="project" value="TreeGrafter"/>
</dbReference>
<protein>
    <recommendedName>
        <fullName evidence="4">Major facilitator superfamily (MFS) profile domain-containing protein</fullName>
    </recommendedName>
</protein>
<keyword evidence="3" id="KW-0472">Membrane</keyword>
<comment type="subcellular location">
    <subcellularLocation>
        <location evidence="1">Membrane</location>
        <topology evidence="1">Multi-pass membrane protein</topology>
    </subcellularLocation>
</comment>
<feature type="region of interest" description="Disordered" evidence="2">
    <location>
        <begin position="321"/>
        <end position="351"/>
    </location>
</feature>
<evidence type="ECO:0000256" key="3">
    <source>
        <dbReference type="SAM" id="Phobius"/>
    </source>
</evidence>
<dbReference type="InterPro" id="IPR036259">
    <property type="entry name" value="MFS_trans_sf"/>
</dbReference>
<evidence type="ECO:0000259" key="4">
    <source>
        <dbReference type="PROSITE" id="PS50850"/>
    </source>
</evidence>
<feature type="transmembrane region" description="Helical" evidence="3">
    <location>
        <begin position="497"/>
        <end position="519"/>
    </location>
</feature>
<dbReference type="PROSITE" id="PS50850">
    <property type="entry name" value="MFS"/>
    <property type="match status" value="1"/>
</dbReference>
<feature type="transmembrane region" description="Helical" evidence="3">
    <location>
        <begin position="93"/>
        <end position="111"/>
    </location>
</feature>
<sequence>MVTTTEEAKEREGIQEDPRDRGWAWVIAVAVGLLNVLLQGTLKILGLVYLEWLVLYQESPTATSWVGSLFTLAIAVLAPFVGNANDHFSAKTARIMVFVCGIILCVCFFAAGWMERLLVVLLIFGLAGVVVAVASALILSLLSRYFLHKLSTANGIAFSCSSLGGLVLPLGLTRANEEYGVRGTLMIFGGLWLNLLVISATMIPLPRLAMSSTKVQHTSLKATDKPQKPSELLDGKLPQNKQPSELLNIKAPRDKQPSELLDGKTPQVMLLSIRNLGEADPYSSQSLSNDKLNNHPAKYVSQVQVSCIEPGEMVKKCASTETNTNDGLTPVKSNTPQSSSTQGITKRHKNNTPEQLANDVKLSMNVNQAQQSAMTTPKEHTEQGLSNVCVNGIRNYLKFIRTPQLPSFLIASFFGSFAYYNQFFVIPPLAVEIGMSKIMASNIIAIISVTELLGRFGIGFLADRLGEKRVLIPLVSTICCFVCGLLLALNISEKSFLGFAPFLGMFGGIFTPLFIPVAMDLVPPDRMGSTAGLFPLITGGSVTIGMPILSAVYEKTSSYKTGYLICVCSNAVAAILLFIHVAARCHKCKKNTLIEPVL</sequence>
<keyword evidence="3" id="KW-1133">Transmembrane helix</keyword>
<reference evidence="6" key="3">
    <citation type="submission" date="2015-06" db="UniProtKB">
        <authorList>
            <consortium name="EnsemblMetazoa"/>
        </authorList>
    </citation>
    <scope>IDENTIFICATION</scope>
</reference>
<dbReference type="GO" id="GO:0016020">
    <property type="term" value="C:membrane"/>
    <property type="evidence" value="ECO:0007669"/>
    <property type="project" value="UniProtKB-SubCell"/>
</dbReference>
<dbReference type="OMA" id="LHSFVCA"/>
<dbReference type="EMBL" id="AMQN01005217">
    <property type="status" value="NOT_ANNOTATED_CDS"/>
    <property type="molecule type" value="Genomic_DNA"/>
</dbReference>
<dbReference type="AlphaFoldDB" id="R7V9X0"/>
<evidence type="ECO:0000256" key="1">
    <source>
        <dbReference type="ARBA" id="ARBA00004141"/>
    </source>
</evidence>
<feature type="domain" description="Major facilitator superfamily (MFS) profile" evidence="4">
    <location>
        <begin position="404"/>
        <end position="598"/>
    </location>
</feature>
<feature type="region of interest" description="Disordered" evidence="2">
    <location>
        <begin position="218"/>
        <end position="246"/>
    </location>
</feature>
<dbReference type="Pfam" id="PF07690">
    <property type="entry name" value="MFS_1"/>
    <property type="match status" value="2"/>
</dbReference>
<feature type="transmembrane region" description="Helical" evidence="3">
    <location>
        <begin position="531"/>
        <end position="550"/>
    </location>
</feature>
<keyword evidence="3" id="KW-0812">Transmembrane</keyword>
<accession>R7V9X0</accession>
<feature type="transmembrane region" description="Helical" evidence="3">
    <location>
        <begin position="117"/>
        <end position="142"/>
    </location>
</feature>
<evidence type="ECO:0000256" key="2">
    <source>
        <dbReference type="SAM" id="MobiDB-lite"/>
    </source>
</evidence>
<dbReference type="Proteomes" id="UP000014760">
    <property type="component" value="Unassembled WGS sequence"/>
</dbReference>
<feature type="compositionally biased region" description="Basic and acidic residues" evidence="2">
    <location>
        <begin position="222"/>
        <end position="234"/>
    </location>
</feature>
<name>R7V9X0_CAPTE</name>
<dbReference type="InterPro" id="IPR020846">
    <property type="entry name" value="MFS_dom"/>
</dbReference>
<dbReference type="PANTHER" id="PTHR11360:SF284">
    <property type="entry name" value="EG:103B4.3 PROTEIN-RELATED"/>
    <property type="match status" value="1"/>
</dbReference>
<dbReference type="OrthoDB" id="6084669at2759"/>
<dbReference type="InterPro" id="IPR050327">
    <property type="entry name" value="Proton-linked_MCT"/>
</dbReference>
<feature type="transmembrane region" description="Helical" evidence="3">
    <location>
        <begin position="408"/>
        <end position="426"/>
    </location>
</feature>
<reference evidence="7" key="1">
    <citation type="submission" date="2012-12" db="EMBL/GenBank/DDBJ databases">
        <authorList>
            <person name="Hellsten U."/>
            <person name="Grimwood J."/>
            <person name="Chapman J.A."/>
            <person name="Shapiro H."/>
            <person name="Aerts A."/>
            <person name="Otillar R.P."/>
            <person name="Terry A.Y."/>
            <person name="Boore J.L."/>
            <person name="Simakov O."/>
            <person name="Marletaz F."/>
            <person name="Cho S.-J."/>
            <person name="Edsinger-Gonzales E."/>
            <person name="Havlak P."/>
            <person name="Kuo D.-H."/>
            <person name="Larsson T."/>
            <person name="Lv J."/>
            <person name="Arendt D."/>
            <person name="Savage R."/>
            <person name="Osoegawa K."/>
            <person name="de Jong P."/>
            <person name="Lindberg D.R."/>
            <person name="Seaver E.C."/>
            <person name="Weisblat D.A."/>
            <person name="Putnam N.H."/>
            <person name="Grigoriev I.V."/>
            <person name="Rokhsar D.S."/>
        </authorList>
    </citation>
    <scope>NUCLEOTIDE SEQUENCE</scope>
    <source>
        <strain evidence="7">I ESC-2004</strain>
    </source>
</reference>
<feature type="compositionally biased region" description="Polar residues" evidence="2">
    <location>
        <begin position="321"/>
        <end position="344"/>
    </location>
</feature>
<dbReference type="EMBL" id="KB295454">
    <property type="protein sequence ID" value="ELU13131.1"/>
    <property type="molecule type" value="Genomic_DNA"/>
</dbReference>
<dbReference type="HOGENOM" id="CLU_504570_0_0_1"/>
<dbReference type="Gene3D" id="1.20.1250.20">
    <property type="entry name" value="MFS general substrate transporter like domains"/>
    <property type="match status" value="2"/>
</dbReference>
<feature type="transmembrane region" description="Helical" evidence="3">
    <location>
        <begin position="62"/>
        <end position="81"/>
    </location>
</feature>
<feature type="transmembrane region" description="Helical" evidence="3">
    <location>
        <begin position="470"/>
        <end position="491"/>
    </location>
</feature>
<feature type="transmembrane region" description="Helical" evidence="3">
    <location>
        <begin position="562"/>
        <end position="583"/>
    </location>
</feature>
<dbReference type="EnsemblMetazoa" id="CapteT202569">
    <property type="protein sequence ID" value="CapteP202569"/>
    <property type="gene ID" value="CapteG202569"/>
</dbReference>